<dbReference type="EMBL" id="FWXW01000007">
    <property type="protein sequence ID" value="SMC80514.1"/>
    <property type="molecule type" value="Genomic_DNA"/>
</dbReference>
<feature type="compositionally biased region" description="Polar residues" evidence="1">
    <location>
        <begin position="507"/>
        <end position="518"/>
    </location>
</feature>
<dbReference type="Proteomes" id="UP000192790">
    <property type="component" value="Unassembled WGS sequence"/>
</dbReference>
<accession>A0A1W2C667</accession>
<name>A0A1W2C667_9FIRM</name>
<proteinExistence type="predicted"/>
<protein>
    <recommendedName>
        <fullName evidence="4">Phage portal protein, SPP1 Gp6-like</fullName>
    </recommendedName>
</protein>
<evidence type="ECO:0000256" key="1">
    <source>
        <dbReference type="SAM" id="MobiDB-lite"/>
    </source>
</evidence>
<reference evidence="2 3" key="1">
    <citation type="submission" date="2017-04" db="EMBL/GenBank/DDBJ databases">
        <authorList>
            <person name="Afonso C.L."/>
            <person name="Miller P.J."/>
            <person name="Scott M.A."/>
            <person name="Spackman E."/>
            <person name="Goraichik I."/>
            <person name="Dimitrov K.M."/>
            <person name="Suarez D.L."/>
            <person name="Swayne D.E."/>
        </authorList>
    </citation>
    <scope>NUCLEOTIDE SEQUENCE [LARGE SCALE GENOMIC DNA]</scope>
    <source>
        <strain evidence="2 3">DSM 12816</strain>
    </source>
</reference>
<sequence length="539" mass="60107">MNRKQESFGCGEIWRDYEKGVSFNTRIGLYDTVAANENFFIGRQWEGVRSNGLPTPVFNFLKRVVLFRVSSIVSDNLKMQASPMEPAGLRGVRRAARAVTGEFDRLFERNKMGSLLREYVRNASVDGDGCLYTYYDPDAPGPFSGGEIITELVENTRVLFGNPNDRRVERQPWIIVARREPLEEVRRLAEEAGEDPDAVRPDTDDAGNYHDSLTDDKCTVLLKFWKERDRENGERRLMAAECTRDRMLRQPWDTGLTLYPVTWLSMDYVQDCYHGQADVTGLIPNQIFVNKLFAMTMLSLMSSAYPRILYDRTRIARWDNRVGAAIPMNGGDVAGAAKIIDPAQVSPQISQFISLAISYTKEFMGANDAALGDVQPNNTSAIIALQRASAVPMELVRRNLHQSIEDLGRIYMDQMAAFYGRRPARAGEDAKAAEDRAELFDFAALRNMPLSLKLDVGASAYWSEITSVQTLDNLLAGGKISVLQYLERLPSGYVTGKEELMEELKNASKTPKQSSAGNGLTGASLPPRLLAGRLSVPAG</sequence>
<dbReference type="RefSeq" id="WP_084235252.1">
    <property type="nucleotide sequence ID" value="NZ_FWXW01000007.1"/>
</dbReference>
<evidence type="ECO:0000313" key="2">
    <source>
        <dbReference type="EMBL" id="SMC80514.1"/>
    </source>
</evidence>
<evidence type="ECO:0008006" key="4">
    <source>
        <dbReference type="Google" id="ProtNLM"/>
    </source>
</evidence>
<feature type="region of interest" description="Disordered" evidence="1">
    <location>
        <begin position="504"/>
        <end position="527"/>
    </location>
</feature>
<dbReference type="AlphaFoldDB" id="A0A1W2C667"/>
<dbReference type="InterPro" id="IPR032427">
    <property type="entry name" value="P22_portal"/>
</dbReference>
<dbReference type="OrthoDB" id="1778115at2"/>
<organism evidence="2 3">
    <name type="scientific">Papillibacter cinnamivorans DSM 12816</name>
    <dbReference type="NCBI Taxonomy" id="1122930"/>
    <lineage>
        <taxon>Bacteria</taxon>
        <taxon>Bacillati</taxon>
        <taxon>Bacillota</taxon>
        <taxon>Clostridia</taxon>
        <taxon>Eubacteriales</taxon>
        <taxon>Oscillospiraceae</taxon>
        <taxon>Papillibacter</taxon>
    </lineage>
</organism>
<dbReference type="Pfam" id="PF16510">
    <property type="entry name" value="P22_portal"/>
    <property type="match status" value="1"/>
</dbReference>
<keyword evidence="3" id="KW-1185">Reference proteome</keyword>
<dbReference type="STRING" id="1122930.SAMN02745168_2579"/>
<evidence type="ECO:0000313" key="3">
    <source>
        <dbReference type="Proteomes" id="UP000192790"/>
    </source>
</evidence>
<gene>
    <name evidence="2" type="ORF">SAMN02745168_2579</name>
</gene>